<dbReference type="GO" id="GO:0005743">
    <property type="term" value="C:mitochondrial inner membrane"/>
    <property type="evidence" value="ECO:0007669"/>
    <property type="project" value="TreeGrafter"/>
</dbReference>
<dbReference type="HOGENOM" id="CLU_039425_1_1_1"/>
<evidence type="ECO:0000256" key="1">
    <source>
        <dbReference type="ARBA" id="ARBA00004225"/>
    </source>
</evidence>
<dbReference type="Proteomes" id="UP000015102">
    <property type="component" value="Unassembled WGS sequence"/>
</dbReference>
<dbReference type="PANTHER" id="PTHR11153:SF8">
    <property type="entry name" value="SIDEROFLEXIN-1"/>
    <property type="match status" value="1"/>
</dbReference>
<evidence type="ECO:0000256" key="4">
    <source>
        <dbReference type="ARBA" id="ARBA00022692"/>
    </source>
</evidence>
<evidence type="ECO:0000256" key="7">
    <source>
        <dbReference type="ARBA" id="ARBA00023128"/>
    </source>
</evidence>
<comment type="subcellular location">
    <subcellularLocation>
        <location evidence="1">Mitochondrion membrane</location>
        <topology evidence="1">Multi-pass membrane protein</topology>
    </subcellularLocation>
</comment>
<proteinExistence type="inferred from homology"/>
<keyword evidence="7" id="KW-0496">Mitochondrion</keyword>
<dbReference type="GO" id="GO:0015075">
    <property type="term" value="F:monoatomic ion transmembrane transporter activity"/>
    <property type="evidence" value="ECO:0007669"/>
    <property type="project" value="InterPro"/>
</dbReference>
<dbReference type="EMBL" id="CAQQ02024468">
    <property type="status" value="NOT_ANNOTATED_CDS"/>
    <property type="molecule type" value="Genomic_DNA"/>
</dbReference>
<keyword evidence="3" id="KW-0813">Transport</keyword>
<dbReference type="OMA" id="ELRKPFM"/>
<protein>
    <recommendedName>
        <fullName evidence="12">Sideroflexin</fullName>
    </recommendedName>
</protein>
<organism evidence="10 11">
    <name type="scientific">Megaselia scalaris</name>
    <name type="common">Humpbacked fly</name>
    <name type="synonym">Phora scalaris</name>
    <dbReference type="NCBI Taxonomy" id="36166"/>
    <lineage>
        <taxon>Eukaryota</taxon>
        <taxon>Metazoa</taxon>
        <taxon>Ecdysozoa</taxon>
        <taxon>Arthropoda</taxon>
        <taxon>Hexapoda</taxon>
        <taxon>Insecta</taxon>
        <taxon>Pterygota</taxon>
        <taxon>Neoptera</taxon>
        <taxon>Endopterygota</taxon>
        <taxon>Diptera</taxon>
        <taxon>Brachycera</taxon>
        <taxon>Muscomorpha</taxon>
        <taxon>Platypezoidea</taxon>
        <taxon>Phoridae</taxon>
        <taxon>Megaseliini</taxon>
        <taxon>Megaselia</taxon>
    </lineage>
</organism>
<reference evidence="11" key="1">
    <citation type="submission" date="2013-02" db="EMBL/GenBank/DDBJ databases">
        <authorList>
            <person name="Hughes D."/>
        </authorList>
    </citation>
    <scope>NUCLEOTIDE SEQUENCE</scope>
    <source>
        <strain>Durham</strain>
        <strain evidence="11">NC isolate 2 -- Noor lab</strain>
    </source>
</reference>
<evidence type="ECO:0000256" key="5">
    <source>
        <dbReference type="ARBA" id="ARBA00022970"/>
    </source>
</evidence>
<accession>T1H2D7</accession>
<dbReference type="PANTHER" id="PTHR11153">
    <property type="entry name" value="SIDEROFLEXIN"/>
    <property type="match status" value="1"/>
</dbReference>
<evidence type="ECO:0000256" key="8">
    <source>
        <dbReference type="ARBA" id="ARBA00023136"/>
    </source>
</evidence>
<evidence type="ECO:0000256" key="9">
    <source>
        <dbReference type="SAM" id="Phobius"/>
    </source>
</evidence>
<feature type="transmembrane region" description="Helical" evidence="9">
    <location>
        <begin position="105"/>
        <end position="124"/>
    </location>
</feature>
<keyword evidence="4 9" id="KW-0812">Transmembrane</keyword>
<comment type="similarity">
    <text evidence="2">Belongs to the sideroflexin family.</text>
</comment>
<dbReference type="Pfam" id="PF03820">
    <property type="entry name" value="SFXNs"/>
    <property type="match status" value="1"/>
</dbReference>
<evidence type="ECO:0000313" key="11">
    <source>
        <dbReference type="Proteomes" id="UP000015102"/>
    </source>
</evidence>
<keyword evidence="8 9" id="KW-0472">Membrane</keyword>
<keyword evidence="6 9" id="KW-1133">Transmembrane helix</keyword>
<dbReference type="GO" id="GO:0140300">
    <property type="term" value="P:serine import into mitochondrion"/>
    <property type="evidence" value="ECO:0007669"/>
    <property type="project" value="TreeGrafter"/>
</dbReference>
<evidence type="ECO:0008006" key="12">
    <source>
        <dbReference type="Google" id="ProtNLM"/>
    </source>
</evidence>
<dbReference type="STRING" id="36166.T1H2D7"/>
<feature type="transmembrane region" description="Helical" evidence="9">
    <location>
        <begin position="65"/>
        <end position="85"/>
    </location>
</feature>
<sequence length="159" mass="17465">MKYPNRANLSPIIGRLVPLVAVASANCINIPMMRMQEIKNGVTLYDEENNVVGVSKTAAKTGISAVVASRCAMACPGMILTPILVEILSKRGLFKRYPWANAPVQTLFCGFVLIFATPLGCACFSQRASIKVNKLEENVQEKIKKSYPNVEVVWYNKGL</sequence>
<keyword evidence="5" id="KW-0029">Amino-acid transport</keyword>
<keyword evidence="11" id="KW-1185">Reference proteome</keyword>
<dbReference type="EnsemblMetazoa" id="MESCA010379-RA">
    <property type="protein sequence ID" value="MESCA010379-PA"/>
    <property type="gene ID" value="MESCA010379"/>
</dbReference>
<evidence type="ECO:0000313" key="10">
    <source>
        <dbReference type="EnsemblMetazoa" id="MESCA010379-PA"/>
    </source>
</evidence>
<name>T1H2D7_MEGSC</name>
<evidence type="ECO:0000256" key="6">
    <source>
        <dbReference type="ARBA" id="ARBA00022989"/>
    </source>
</evidence>
<reference evidence="10" key="2">
    <citation type="submission" date="2015-06" db="UniProtKB">
        <authorList>
            <consortium name="EnsemblMetazoa"/>
        </authorList>
    </citation>
    <scope>IDENTIFICATION</scope>
</reference>
<dbReference type="AlphaFoldDB" id="T1H2D7"/>
<dbReference type="InterPro" id="IPR004686">
    <property type="entry name" value="Mtc"/>
</dbReference>
<evidence type="ECO:0000256" key="3">
    <source>
        <dbReference type="ARBA" id="ARBA00022448"/>
    </source>
</evidence>
<evidence type="ECO:0000256" key="2">
    <source>
        <dbReference type="ARBA" id="ARBA00005974"/>
    </source>
</evidence>